<feature type="domain" description="Cytochrome c" evidence="9">
    <location>
        <begin position="25"/>
        <end position="128"/>
    </location>
</feature>
<feature type="compositionally biased region" description="Low complexity" evidence="7">
    <location>
        <begin position="142"/>
        <end position="158"/>
    </location>
</feature>
<keyword evidence="8" id="KW-0732">Signal</keyword>
<evidence type="ECO:0000256" key="4">
    <source>
        <dbReference type="ARBA" id="ARBA00022982"/>
    </source>
</evidence>
<keyword evidence="1" id="KW-0813">Transport</keyword>
<evidence type="ECO:0000256" key="6">
    <source>
        <dbReference type="PROSITE-ProRule" id="PRU00433"/>
    </source>
</evidence>
<keyword evidence="3 6" id="KW-0479">Metal-binding</keyword>
<protein>
    <submittedName>
        <fullName evidence="10">C-type cytochrome</fullName>
    </submittedName>
</protein>
<evidence type="ECO:0000259" key="9">
    <source>
        <dbReference type="PROSITE" id="PS51007"/>
    </source>
</evidence>
<dbReference type="Proteomes" id="UP000278398">
    <property type="component" value="Unassembled WGS sequence"/>
</dbReference>
<dbReference type="PROSITE" id="PS51007">
    <property type="entry name" value="CYTC"/>
    <property type="match status" value="2"/>
</dbReference>
<proteinExistence type="predicted"/>
<gene>
    <name evidence="10" type="ORF">EJC49_20925</name>
</gene>
<feature type="region of interest" description="Disordered" evidence="7">
    <location>
        <begin position="132"/>
        <end position="169"/>
    </location>
</feature>
<reference evidence="10 11" key="1">
    <citation type="submission" date="2018-12" db="EMBL/GenBank/DDBJ databases">
        <title>Mesorhizobium carbonis sp. nov., isolated from coal mine water.</title>
        <authorList>
            <person name="Xin W."/>
            <person name="Xu Z."/>
            <person name="Xiang F."/>
            <person name="Zhang J."/>
            <person name="Xi L."/>
            <person name="Liu J."/>
        </authorList>
    </citation>
    <scope>NUCLEOTIDE SEQUENCE [LARGE SCALE GENOMIC DNA]</scope>
    <source>
        <strain evidence="10 11">B2.3</strain>
    </source>
</reference>
<sequence>MWKSPKSLLLAAAVATVSIGAAQAQDIAAGEKVFAKCKACHMVGENAKNRVGPILNGIVGRAAGTVDGFKYSPAMAKAGADGLLWDEANLSGYLRDPKGFLKGNKMAFAGLKKDEEVVDVIAYLESFDADGKPATPAKQSQAPAGAAAAVTTADAAGPSRETTGSVTEAAGLKLGLGRTATPEEIAAWDTDVRPDGEGLPEGSGTVAHGMEIYDERCASCHGDFGEAIGRWPVLAGGQGTLQAERPEKTIGSYWPYLSTVFDYVHRAMPFGDARSLSNDDVYALTAYLLYLNDIVDDESFELSKENFTSIRLPNEDNFFDDDRDEEPFYADKSEPCMTDCKPGAPEITMHAAVLDVTPEDGGEENASGGGID</sequence>
<name>A0A429YSI3_9HYPH</name>
<feature type="chain" id="PRO_5019347098" evidence="8">
    <location>
        <begin position="25"/>
        <end position="372"/>
    </location>
</feature>
<dbReference type="OrthoDB" id="9779283at2"/>
<feature type="signal peptide" evidence="8">
    <location>
        <begin position="1"/>
        <end position="24"/>
    </location>
</feature>
<keyword evidence="5 6" id="KW-0408">Iron</keyword>
<dbReference type="AlphaFoldDB" id="A0A429YSI3"/>
<organism evidence="10 11">
    <name type="scientific">Aquibium carbonis</name>
    <dbReference type="NCBI Taxonomy" id="2495581"/>
    <lineage>
        <taxon>Bacteria</taxon>
        <taxon>Pseudomonadati</taxon>
        <taxon>Pseudomonadota</taxon>
        <taxon>Alphaproteobacteria</taxon>
        <taxon>Hyphomicrobiales</taxon>
        <taxon>Phyllobacteriaceae</taxon>
        <taxon>Aquibium</taxon>
    </lineage>
</organism>
<dbReference type="InterPro" id="IPR036909">
    <property type="entry name" value="Cyt_c-like_dom_sf"/>
</dbReference>
<evidence type="ECO:0000313" key="11">
    <source>
        <dbReference type="Proteomes" id="UP000278398"/>
    </source>
</evidence>
<evidence type="ECO:0000256" key="2">
    <source>
        <dbReference type="ARBA" id="ARBA00022617"/>
    </source>
</evidence>
<dbReference type="RefSeq" id="WP_126701870.1">
    <property type="nucleotide sequence ID" value="NZ_RWKW01000093.1"/>
</dbReference>
<evidence type="ECO:0000256" key="1">
    <source>
        <dbReference type="ARBA" id="ARBA00022448"/>
    </source>
</evidence>
<dbReference type="Pfam" id="PF00034">
    <property type="entry name" value="Cytochrom_C"/>
    <property type="match status" value="2"/>
</dbReference>
<evidence type="ECO:0000256" key="5">
    <source>
        <dbReference type="ARBA" id="ARBA00023004"/>
    </source>
</evidence>
<keyword evidence="4" id="KW-0249">Electron transport</keyword>
<evidence type="ECO:0000256" key="8">
    <source>
        <dbReference type="SAM" id="SignalP"/>
    </source>
</evidence>
<feature type="domain" description="Cytochrome c" evidence="9">
    <location>
        <begin position="204"/>
        <end position="292"/>
    </location>
</feature>
<dbReference type="SUPFAM" id="SSF46626">
    <property type="entry name" value="Cytochrome c"/>
    <property type="match status" value="2"/>
</dbReference>
<evidence type="ECO:0000256" key="7">
    <source>
        <dbReference type="SAM" id="MobiDB-lite"/>
    </source>
</evidence>
<dbReference type="GO" id="GO:0009055">
    <property type="term" value="F:electron transfer activity"/>
    <property type="evidence" value="ECO:0007669"/>
    <property type="project" value="InterPro"/>
</dbReference>
<dbReference type="GO" id="GO:0046872">
    <property type="term" value="F:metal ion binding"/>
    <property type="evidence" value="ECO:0007669"/>
    <property type="project" value="UniProtKB-KW"/>
</dbReference>
<comment type="caution">
    <text evidence="10">The sequence shown here is derived from an EMBL/GenBank/DDBJ whole genome shotgun (WGS) entry which is preliminary data.</text>
</comment>
<dbReference type="EMBL" id="RWKW01000093">
    <property type="protein sequence ID" value="RST84401.1"/>
    <property type="molecule type" value="Genomic_DNA"/>
</dbReference>
<keyword evidence="2 6" id="KW-0349">Heme</keyword>
<dbReference type="PANTHER" id="PTHR11961">
    <property type="entry name" value="CYTOCHROME C"/>
    <property type="match status" value="1"/>
</dbReference>
<dbReference type="GO" id="GO:0020037">
    <property type="term" value="F:heme binding"/>
    <property type="evidence" value="ECO:0007669"/>
    <property type="project" value="InterPro"/>
</dbReference>
<dbReference type="Gene3D" id="1.10.760.10">
    <property type="entry name" value="Cytochrome c-like domain"/>
    <property type="match status" value="2"/>
</dbReference>
<dbReference type="PRINTS" id="PR00604">
    <property type="entry name" value="CYTCHRMECIAB"/>
</dbReference>
<dbReference type="InterPro" id="IPR002327">
    <property type="entry name" value="Cyt_c_1A/1B"/>
</dbReference>
<evidence type="ECO:0000313" key="10">
    <source>
        <dbReference type="EMBL" id="RST84401.1"/>
    </source>
</evidence>
<keyword evidence="11" id="KW-1185">Reference proteome</keyword>
<evidence type="ECO:0000256" key="3">
    <source>
        <dbReference type="ARBA" id="ARBA00022723"/>
    </source>
</evidence>
<accession>A0A429YSI3</accession>
<dbReference type="InterPro" id="IPR009056">
    <property type="entry name" value="Cyt_c-like_dom"/>
</dbReference>